<dbReference type="EMBL" id="CP136051">
    <property type="protein sequence ID" value="WOK06160.1"/>
    <property type="molecule type" value="Genomic_DNA"/>
</dbReference>
<keyword evidence="3" id="KW-1185">Reference proteome</keyword>
<dbReference type="InterPro" id="IPR003812">
    <property type="entry name" value="Fido"/>
</dbReference>
<gene>
    <name evidence="2" type="ORF">RT717_24085</name>
</gene>
<evidence type="ECO:0000313" key="3">
    <source>
        <dbReference type="Proteomes" id="UP001302349"/>
    </source>
</evidence>
<organism evidence="2 3">
    <name type="scientific">Imperialibacter roseus</name>
    <dbReference type="NCBI Taxonomy" id="1324217"/>
    <lineage>
        <taxon>Bacteria</taxon>
        <taxon>Pseudomonadati</taxon>
        <taxon>Bacteroidota</taxon>
        <taxon>Cytophagia</taxon>
        <taxon>Cytophagales</taxon>
        <taxon>Flammeovirgaceae</taxon>
        <taxon>Imperialibacter</taxon>
    </lineage>
</organism>
<dbReference type="RefSeq" id="WP_317488894.1">
    <property type="nucleotide sequence ID" value="NZ_CP136051.1"/>
</dbReference>
<dbReference type="InterPro" id="IPR040198">
    <property type="entry name" value="Fido_containing"/>
</dbReference>
<name>A0ABZ0IQ96_9BACT</name>
<protein>
    <submittedName>
        <fullName evidence="2">Fic family protein</fullName>
    </submittedName>
</protein>
<dbReference type="PROSITE" id="PS51459">
    <property type="entry name" value="FIDO"/>
    <property type="match status" value="1"/>
</dbReference>
<sequence>MKPPYQINSEILRLLTEVSEKIGAVNASFLIKPSPTLRKQNQIKTIHSSLKIEGNTLSEDQITALIENKRVIGPERDIMEVRNAIEVYDKIESFRFDSEKSFLAAHKMLMKSLEKDAGSYRKKGVGIVKGSKVQHLAPPAENVAFLMKNLFHYLKTDTDIALIKSCVFHYEIEFIHPFMDGNGRMGRLWQTVILISKFPVFQFLPFETLISANQSAYYKALSDSDKAGHSTPFIAYMLGVISLALDNVLQTKGASQSQVDRLQYFLSLKIKSFTRKDYMNVFKTLSTATASRDLKKGVELGHFSVLGMNRLTTYKVIEKKI</sequence>
<dbReference type="SUPFAM" id="SSF140931">
    <property type="entry name" value="Fic-like"/>
    <property type="match status" value="1"/>
</dbReference>
<dbReference type="Gene3D" id="1.10.3290.10">
    <property type="entry name" value="Fido-like domain"/>
    <property type="match status" value="1"/>
</dbReference>
<dbReference type="InterPro" id="IPR036597">
    <property type="entry name" value="Fido-like_dom_sf"/>
</dbReference>
<feature type="domain" description="Fido" evidence="1">
    <location>
        <begin position="97"/>
        <end position="239"/>
    </location>
</feature>
<dbReference type="Proteomes" id="UP001302349">
    <property type="component" value="Chromosome"/>
</dbReference>
<proteinExistence type="predicted"/>
<dbReference type="Pfam" id="PF02661">
    <property type="entry name" value="Fic"/>
    <property type="match status" value="1"/>
</dbReference>
<evidence type="ECO:0000259" key="1">
    <source>
        <dbReference type="PROSITE" id="PS51459"/>
    </source>
</evidence>
<accession>A0ABZ0IQ96</accession>
<reference evidence="2 3" key="1">
    <citation type="journal article" date="2023" name="Microbiol. Resour. Announc.">
        <title>Complete Genome Sequence of Imperialibacter roseus strain P4T.</title>
        <authorList>
            <person name="Tizabi D.R."/>
            <person name="Bachvaroff T."/>
            <person name="Hill R.T."/>
        </authorList>
    </citation>
    <scope>NUCLEOTIDE SEQUENCE [LARGE SCALE GENOMIC DNA]</scope>
    <source>
        <strain evidence="2 3">P4T</strain>
    </source>
</reference>
<evidence type="ECO:0000313" key="2">
    <source>
        <dbReference type="EMBL" id="WOK06160.1"/>
    </source>
</evidence>
<dbReference type="PANTHER" id="PTHR13504:SF38">
    <property type="entry name" value="FIDO DOMAIN-CONTAINING PROTEIN"/>
    <property type="match status" value="1"/>
</dbReference>
<dbReference type="PANTHER" id="PTHR13504">
    <property type="entry name" value="FIDO DOMAIN-CONTAINING PROTEIN DDB_G0283145"/>
    <property type="match status" value="1"/>
</dbReference>